<dbReference type="PROSITE" id="PS51257">
    <property type="entry name" value="PROKAR_LIPOPROTEIN"/>
    <property type="match status" value="1"/>
</dbReference>
<evidence type="ECO:0008006" key="3">
    <source>
        <dbReference type="Google" id="ProtNLM"/>
    </source>
</evidence>
<dbReference type="RefSeq" id="WP_285609763.1">
    <property type="nucleotide sequence ID" value="NZ_BSDC01000003.1"/>
</dbReference>
<comment type="caution">
    <text evidence="1">The sequence shown here is derived from an EMBL/GenBank/DDBJ whole genome shotgun (WGS) entry which is preliminary data.</text>
</comment>
<sequence>MRQHLIAGTLLGLLAACGGGGDATTQAQVPAPPPVPAWHAPVELAASSYMGGALLAGDGKGAVLAAWMRTGVDSGGTPYWEQVAARLRADGTWEAPQALDGASGINGLQFPVAAMDARGKGLIAWFDAVPRSTTTRLRTVPVDLGSPAPFGARATALTVDLKAPANLHLATGSDGSALAAWSGLRTDPALGVDFPTVQVSRLEAGGAWGTPQSHRLNMYSSQFLHDLAGDGRGAYTLDFSTGDDASVENVAVDYALGASTAVGIAGWGPLSQLALPTGHPSVWSLDAEGRLETWLLYGVAGEGDAQRQAWPRSRATSGTWTVGDKVSLPLPARSLVAFRSAGDAGWLAGLGSEGLWVAPLSGAAPGTPRTLLPLPTTTEVMVGTRDAAGRPALLWIQRGAGGVHEGVGFSRWDGAAWTAPAILPGTAGKTIQSLFAVPGPMGLLAGWVEVGDRVLLFRTALWK</sequence>
<proteinExistence type="predicted"/>
<accession>A0ABQ5Q0D5</accession>
<gene>
    <name evidence="1" type="ORF">GETHED_24510</name>
</gene>
<protein>
    <recommendedName>
        <fullName evidence="3">Exo-alpha-sialidase</fullName>
    </recommendedName>
</protein>
<reference evidence="1" key="1">
    <citation type="journal article" date="2023" name="Antonie Van Leeuwenhoek">
        <title>Mesoterricola silvestris gen. nov., sp. nov., Mesoterricola sediminis sp. nov., Geothrix oryzae sp. nov., Geothrix edaphica sp. nov., Geothrix rubra sp. nov., and Geothrix limicola sp. nov., six novel members of Acidobacteriota isolated from soils.</title>
        <authorList>
            <person name="Itoh H."/>
            <person name="Sugisawa Y."/>
            <person name="Mise K."/>
            <person name="Xu Z."/>
            <person name="Kuniyasu M."/>
            <person name="Ushijima N."/>
            <person name="Kawano K."/>
            <person name="Kobayashi E."/>
            <person name="Shiratori Y."/>
            <person name="Masuda Y."/>
            <person name="Senoo K."/>
        </authorList>
    </citation>
    <scope>NUCLEOTIDE SEQUENCE</scope>
    <source>
        <strain evidence="1">Red802</strain>
    </source>
</reference>
<name>A0ABQ5Q0D5_9BACT</name>
<evidence type="ECO:0000313" key="1">
    <source>
        <dbReference type="EMBL" id="GLH68087.1"/>
    </source>
</evidence>
<dbReference type="Proteomes" id="UP001165044">
    <property type="component" value="Unassembled WGS sequence"/>
</dbReference>
<organism evidence="1 2">
    <name type="scientific">Geothrix edaphica</name>
    <dbReference type="NCBI Taxonomy" id="2927976"/>
    <lineage>
        <taxon>Bacteria</taxon>
        <taxon>Pseudomonadati</taxon>
        <taxon>Acidobacteriota</taxon>
        <taxon>Holophagae</taxon>
        <taxon>Holophagales</taxon>
        <taxon>Holophagaceae</taxon>
        <taxon>Geothrix</taxon>
    </lineage>
</organism>
<evidence type="ECO:0000313" key="2">
    <source>
        <dbReference type="Proteomes" id="UP001165044"/>
    </source>
</evidence>
<keyword evidence="2" id="KW-1185">Reference proteome</keyword>
<dbReference type="EMBL" id="BSDC01000003">
    <property type="protein sequence ID" value="GLH68087.1"/>
    <property type="molecule type" value="Genomic_DNA"/>
</dbReference>